<dbReference type="AlphaFoldDB" id="A0A023X6U8"/>
<gene>
    <name evidence="4" type="ORF">RradSPS_2457</name>
    <name evidence="5" type="ORF">SIL72_14405</name>
</gene>
<evidence type="ECO:0000313" key="6">
    <source>
        <dbReference type="Proteomes" id="UP000025229"/>
    </source>
</evidence>
<dbReference type="KEGG" id="rrd:RradSPS_2457"/>
<feature type="binding site" evidence="3">
    <location>
        <position position="134"/>
    </location>
    <ligand>
        <name>Zn(2+)</name>
        <dbReference type="ChEBI" id="CHEBI:29105"/>
        <label>2</label>
    </ligand>
</feature>
<evidence type="ECO:0000256" key="3">
    <source>
        <dbReference type="PIRSR" id="PIRSR001359-3"/>
    </source>
</evidence>
<comment type="cofactor">
    <cofactor evidence="3">
        <name>Zn(2+)</name>
        <dbReference type="ChEBI" id="CHEBI:29105"/>
    </cofactor>
    <text evidence="3">Binds 2 Zn(2+) ions per subunit. One is catalytic and the other provides a structural contribution.</text>
</comment>
<dbReference type="HOGENOM" id="CLU_040088_0_1_11"/>
<evidence type="ECO:0000256" key="2">
    <source>
        <dbReference type="PIRSR" id="PIRSR001359-2"/>
    </source>
</evidence>
<dbReference type="eggNOG" id="COG0191">
    <property type="taxonomic scope" value="Bacteria"/>
</dbReference>
<sequence>MRRSVDARKLVYEAREQGYAVGAINHHNEETAEAILLGAKDADAPVFVQIGRAIIPHMGIRRAFDIVRRSEEETGKSCVIHLDHGGYDEVVEALKLGVDSVMYDGAHLPFEENIATTRRVVEAAHFLGVPVEAELGKIPEVEDLDSVNWEDYYTDVDEAVRFVEETGIDYLAISVGIFHGISATTEPRLDMERIETLAKETGVPLVLHGVSGLPDETVREAVARGVAKLNIDTELRLKFREGIEAVWSEGDRHLEAAMSEGRDRMRAEVTRKLKLFGSAGRAG</sequence>
<dbReference type="Proteomes" id="UP001281130">
    <property type="component" value="Unassembled WGS sequence"/>
</dbReference>
<feature type="binding site" evidence="2">
    <location>
        <begin position="209"/>
        <end position="211"/>
    </location>
    <ligand>
        <name>dihydroxyacetone phosphate</name>
        <dbReference type="ChEBI" id="CHEBI:57642"/>
    </ligand>
</feature>
<feature type="binding site" evidence="2">
    <location>
        <position position="180"/>
    </location>
    <ligand>
        <name>dihydroxyacetone phosphate</name>
        <dbReference type="ChEBI" id="CHEBI:57642"/>
    </ligand>
</feature>
<name>A0A023X6U8_RUBRA</name>
<dbReference type="GO" id="GO:0008270">
    <property type="term" value="F:zinc ion binding"/>
    <property type="evidence" value="ECO:0007669"/>
    <property type="project" value="InterPro"/>
</dbReference>
<dbReference type="NCBIfam" id="TIGR00167">
    <property type="entry name" value="cbbA"/>
    <property type="match status" value="1"/>
</dbReference>
<dbReference type="PANTHER" id="PTHR30304">
    <property type="entry name" value="D-TAGATOSE-1,6-BISPHOSPHATE ALDOLASE"/>
    <property type="match status" value="1"/>
</dbReference>
<feature type="binding site" evidence="3">
    <location>
        <position position="179"/>
    </location>
    <ligand>
        <name>Zn(2+)</name>
        <dbReference type="ChEBI" id="CHEBI:29105"/>
        <label>1</label>
        <note>catalytic</note>
    </ligand>
</feature>
<dbReference type="Proteomes" id="UP000025229">
    <property type="component" value="Chromosome"/>
</dbReference>
<dbReference type="Pfam" id="PF01116">
    <property type="entry name" value="F_bP_aldolase"/>
    <property type="match status" value="1"/>
</dbReference>
<feature type="binding site" evidence="3">
    <location>
        <position position="208"/>
    </location>
    <ligand>
        <name>Zn(2+)</name>
        <dbReference type="ChEBI" id="CHEBI:29105"/>
        <label>1</label>
        <note>catalytic</note>
    </ligand>
</feature>
<dbReference type="InterPro" id="IPR050246">
    <property type="entry name" value="Class_II_FBP_aldolase"/>
</dbReference>
<dbReference type="PANTHER" id="PTHR30304:SF0">
    <property type="entry name" value="D-TAGATOSE-1,6-BISPHOSPHATE ALDOLASE SUBUNIT GATY-RELATED"/>
    <property type="match status" value="1"/>
</dbReference>
<protein>
    <submittedName>
        <fullName evidence="4">CbbA: ketose-bisphosphate aldolase</fullName>
    </submittedName>
    <submittedName>
        <fullName evidence="5">Class II fructose-bisphosphate aldolase</fullName>
    </submittedName>
</protein>
<dbReference type="GO" id="GO:0016832">
    <property type="term" value="F:aldehyde-lyase activity"/>
    <property type="evidence" value="ECO:0007669"/>
    <property type="project" value="InterPro"/>
</dbReference>
<feature type="binding site" evidence="3">
    <location>
        <position position="104"/>
    </location>
    <ligand>
        <name>Zn(2+)</name>
        <dbReference type="ChEBI" id="CHEBI:29105"/>
        <label>2</label>
    </ligand>
</feature>
<evidence type="ECO:0000313" key="4">
    <source>
        <dbReference type="EMBL" id="AHY47740.1"/>
    </source>
</evidence>
<dbReference type="InterPro" id="IPR000771">
    <property type="entry name" value="FBA_II"/>
</dbReference>
<dbReference type="GO" id="GO:0005975">
    <property type="term" value="P:carbohydrate metabolic process"/>
    <property type="evidence" value="ECO:0007669"/>
    <property type="project" value="InterPro"/>
</dbReference>
<dbReference type="STRING" id="42256.RradSPS_2457"/>
<feature type="binding site" evidence="2">
    <location>
        <begin position="230"/>
        <end position="233"/>
    </location>
    <ligand>
        <name>dihydroxyacetone phosphate</name>
        <dbReference type="ChEBI" id="CHEBI:57642"/>
    </ligand>
</feature>
<keyword evidence="6" id="KW-1185">Reference proteome</keyword>
<feature type="binding site" evidence="3">
    <location>
        <position position="84"/>
    </location>
    <ligand>
        <name>Zn(2+)</name>
        <dbReference type="ChEBI" id="CHEBI:29105"/>
        <label>1</label>
        <note>catalytic</note>
    </ligand>
</feature>
<reference evidence="4 6" key="1">
    <citation type="submission" date="2014-03" db="EMBL/GenBank/DDBJ databases">
        <title>Complete genome sequence of the Radio-Resistant Rubrobacter radiotolerans RSPS-4.</title>
        <authorList>
            <person name="Egas C.C."/>
            <person name="Barroso C.C."/>
            <person name="Froufe H.J.C."/>
            <person name="Pacheco J.J."/>
            <person name="Albuquerque L.L."/>
            <person name="da Costa M.M.S."/>
        </authorList>
    </citation>
    <scope>NUCLEOTIDE SEQUENCE [LARGE SCALE GENOMIC DNA]</scope>
    <source>
        <strain evidence="4 6">RSPS-4</strain>
    </source>
</reference>
<proteinExistence type="predicted"/>
<evidence type="ECO:0000256" key="1">
    <source>
        <dbReference type="PIRSR" id="PIRSR001359-1"/>
    </source>
</evidence>
<dbReference type="EMBL" id="CP007514">
    <property type="protein sequence ID" value="AHY47740.1"/>
    <property type="molecule type" value="Genomic_DNA"/>
</dbReference>
<dbReference type="InterPro" id="IPR013785">
    <property type="entry name" value="Aldolase_TIM"/>
</dbReference>
<dbReference type="RefSeq" id="WP_051589794.1">
    <property type="nucleotide sequence ID" value="NZ_CP007514.1"/>
</dbReference>
<dbReference type="EMBL" id="JAWXXX010000001">
    <property type="protein sequence ID" value="MDX5895216.1"/>
    <property type="molecule type" value="Genomic_DNA"/>
</dbReference>
<dbReference type="SUPFAM" id="SSF51569">
    <property type="entry name" value="Aldolase"/>
    <property type="match status" value="1"/>
</dbReference>
<dbReference type="Gene3D" id="3.20.20.70">
    <property type="entry name" value="Aldolase class I"/>
    <property type="match status" value="1"/>
</dbReference>
<keyword evidence="3" id="KW-0862">Zinc</keyword>
<reference evidence="5" key="2">
    <citation type="submission" date="2023-11" db="EMBL/GenBank/DDBJ databases">
        <title>MicrobeMod: A computational toolkit for identifying prokaryotic methylation and restriction-modification with nanopore sequencing.</title>
        <authorList>
            <person name="Crits-Christoph A."/>
            <person name="Kang S.C."/>
            <person name="Lee H."/>
            <person name="Ostrov N."/>
        </authorList>
    </citation>
    <scope>NUCLEOTIDE SEQUENCE</scope>
    <source>
        <strain evidence="5">ATCC 51242</strain>
    </source>
</reference>
<evidence type="ECO:0000313" key="5">
    <source>
        <dbReference type="EMBL" id="MDX5895216.1"/>
    </source>
</evidence>
<dbReference type="PIRSF" id="PIRSF001359">
    <property type="entry name" value="F_bP_aldolase_II"/>
    <property type="match status" value="1"/>
</dbReference>
<feature type="active site" description="Proton donor" evidence="1">
    <location>
        <position position="83"/>
    </location>
</feature>
<keyword evidence="3" id="KW-0479">Metal-binding</keyword>
<organism evidence="4 6">
    <name type="scientific">Rubrobacter radiotolerans</name>
    <name type="common">Arthrobacter radiotolerans</name>
    <dbReference type="NCBI Taxonomy" id="42256"/>
    <lineage>
        <taxon>Bacteria</taxon>
        <taxon>Bacillati</taxon>
        <taxon>Actinomycetota</taxon>
        <taxon>Rubrobacteria</taxon>
        <taxon>Rubrobacterales</taxon>
        <taxon>Rubrobacteraceae</taxon>
        <taxon>Rubrobacter</taxon>
    </lineage>
</organism>
<dbReference type="CDD" id="cd00947">
    <property type="entry name" value="TBP_aldolase_IIB"/>
    <property type="match status" value="1"/>
</dbReference>
<dbReference type="OrthoDB" id="9803995at2"/>
<accession>A0A023X6U8</accession>